<keyword evidence="3" id="KW-0378">Hydrolase</keyword>
<dbReference type="PANTHER" id="PTHR43433:SF5">
    <property type="entry name" value="AB HYDROLASE-1 DOMAIN-CONTAINING PROTEIN"/>
    <property type="match status" value="1"/>
</dbReference>
<dbReference type="RefSeq" id="WP_132164865.1">
    <property type="nucleotide sequence ID" value="NZ_SMKX01000004.1"/>
</dbReference>
<dbReference type="InterPro" id="IPR000073">
    <property type="entry name" value="AB_hydrolase_1"/>
</dbReference>
<dbReference type="EMBL" id="SMKX01000004">
    <property type="protein sequence ID" value="TDD62897.1"/>
    <property type="molecule type" value="Genomic_DNA"/>
</dbReference>
<name>A0A4V2YQP5_9ACTN</name>
<protein>
    <submittedName>
        <fullName evidence="3">Alpha/beta hydrolase</fullName>
    </submittedName>
</protein>
<feature type="domain" description="Peptidase S33 tripeptidyl aminopeptidase-like C-terminal" evidence="2">
    <location>
        <begin position="215"/>
        <end position="256"/>
    </location>
</feature>
<dbReference type="InterPro" id="IPR029058">
    <property type="entry name" value="AB_hydrolase_fold"/>
</dbReference>
<dbReference type="AlphaFoldDB" id="A0A4V2YQP5"/>
<evidence type="ECO:0000313" key="4">
    <source>
        <dbReference type="Proteomes" id="UP000295124"/>
    </source>
</evidence>
<dbReference type="InterPro" id="IPR013595">
    <property type="entry name" value="Pept_S33_TAP-like_C"/>
</dbReference>
<dbReference type="OrthoDB" id="8957634at2"/>
<dbReference type="Pfam" id="PF00561">
    <property type="entry name" value="Abhydrolase_1"/>
    <property type="match status" value="1"/>
</dbReference>
<dbReference type="Gene3D" id="3.40.50.1820">
    <property type="entry name" value="alpha/beta hydrolase"/>
    <property type="match status" value="1"/>
</dbReference>
<dbReference type="GO" id="GO:0004806">
    <property type="term" value="F:triacylglycerol lipase activity"/>
    <property type="evidence" value="ECO:0007669"/>
    <property type="project" value="TreeGrafter"/>
</dbReference>
<accession>A0A4V2YQP5</accession>
<dbReference type="SUPFAM" id="SSF53474">
    <property type="entry name" value="alpha/beta-Hydrolases"/>
    <property type="match status" value="1"/>
</dbReference>
<organism evidence="3 4">
    <name type="scientific">Kribbella antibiotica</name>
    <dbReference type="NCBI Taxonomy" id="190195"/>
    <lineage>
        <taxon>Bacteria</taxon>
        <taxon>Bacillati</taxon>
        <taxon>Actinomycetota</taxon>
        <taxon>Actinomycetes</taxon>
        <taxon>Propionibacteriales</taxon>
        <taxon>Kribbellaceae</taxon>
        <taxon>Kribbella</taxon>
    </lineage>
</organism>
<dbReference type="InterPro" id="IPR050471">
    <property type="entry name" value="AB_hydrolase"/>
</dbReference>
<dbReference type="GO" id="GO:0046503">
    <property type="term" value="P:glycerolipid catabolic process"/>
    <property type="evidence" value="ECO:0007669"/>
    <property type="project" value="TreeGrafter"/>
</dbReference>
<dbReference type="PANTHER" id="PTHR43433">
    <property type="entry name" value="HYDROLASE, ALPHA/BETA FOLD FAMILY PROTEIN"/>
    <property type="match status" value="1"/>
</dbReference>
<gene>
    <name evidence="3" type="ORF">E1263_02490</name>
</gene>
<feature type="domain" description="AB hydrolase-1" evidence="1">
    <location>
        <begin position="25"/>
        <end position="153"/>
    </location>
</feature>
<dbReference type="Pfam" id="PF08386">
    <property type="entry name" value="Abhydrolase_4"/>
    <property type="match status" value="1"/>
</dbReference>
<reference evidence="3 4" key="1">
    <citation type="submission" date="2019-03" db="EMBL/GenBank/DDBJ databases">
        <title>Draft genome sequences of novel Actinobacteria.</title>
        <authorList>
            <person name="Sahin N."/>
            <person name="Ay H."/>
            <person name="Saygin H."/>
        </authorList>
    </citation>
    <scope>NUCLEOTIDE SEQUENCE [LARGE SCALE GENOMIC DNA]</scope>
    <source>
        <strain evidence="3 4">JCM 13523</strain>
    </source>
</reference>
<dbReference type="Proteomes" id="UP000295124">
    <property type="component" value="Unassembled WGS sequence"/>
</dbReference>
<sequence length="275" mass="29226">MTTEKLFKVNGVELWAETFGDAADPAVLLIHGASASMLWWETAFCAKLAARGRYVIRYDQRDTGRSTTYPVGEPPYAMSDLAADAIGLLDALGVERAHVVAQSMSGGTGLHLGVDHASRVASLTFVSTTTGDDELPPPSDDFPRFSTPDFGDSAAVEEYVVRAIEAESAGVFDEAAARVLVRSDIARATNFEASLTNHYAMKFDGPQGGGFGELTMPVLVVHGSRDPVFPLAHGQALRDAVPGGKLVVIEGAGHGIPEPLWEPFLAALVEQTDAR</sequence>
<proteinExistence type="predicted"/>
<comment type="caution">
    <text evidence="3">The sequence shown here is derived from an EMBL/GenBank/DDBJ whole genome shotgun (WGS) entry which is preliminary data.</text>
</comment>
<evidence type="ECO:0000259" key="2">
    <source>
        <dbReference type="Pfam" id="PF08386"/>
    </source>
</evidence>
<evidence type="ECO:0000259" key="1">
    <source>
        <dbReference type="Pfam" id="PF00561"/>
    </source>
</evidence>
<evidence type="ECO:0000313" key="3">
    <source>
        <dbReference type="EMBL" id="TDD62897.1"/>
    </source>
</evidence>
<keyword evidence="4" id="KW-1185">Reference proteome</keyword>